<keyword evidence="7 9" id="KW-0406">Ion transport</keyword>
<evidence type="ECO:0000313" key="11">
    <source>
        <dbReference type="EMBL" id="VUG19051.1"/>
    </source>
</evidence>
<feature type="transmembrane region" description="Helical" evidence="9">
    <location>
        <begin position="783"/>
        <end position="806"/>
    </location>
</feature>
<evidence type="ECO:0000256" key="2">
    <source>
        <dbReference type="ARBA" id="ARBA00009904"/>
    </source>
</evidence>
<feature type="transmembrane region" description="Helical" evidence="9">
    <location>
        <begin position="478"/>
        <end position="497"/>
    </location>
</feature>
<feature type="transmembrane region" description="Helical" evidence="9">
    <location>
        <begin position="754"/>
        <end position="777"/>
    </location>
</feature>
<keyword evidence="5 9" id="KW-0375">Hydrogen ion transport</keyword>
<name>A0A7D9CZ25_DEKBR</name>
<dbReference type="InterPro" id="IPR026028">
    <property type="entry name" value="V-type_ATPase_116kDa_su_euka"/>
</dbReference>
<evidence type="ECO:0000256" key="9">
    <source>
        <dbReference type="RuleBase" id="RU361189"/>
    </source>
</evidence>
<keyword evidence="3 9" id="KW-0813">Transport</keyword>
<dbReference type="PIRSF" id="PIRSF001293">
    <property type="entry name" value="ATP6V0A1"/>
    <property type="match status" value="1"/>
</dbReference>
<keyword evidence="6 9" id="KW-1133">Transmembrane helix</keyword>
<keyword evidence="10" id="KW-0175">Coiled coil</keyword>
<gene>
    <name evidence="11" type="primary">VPH1</name>
    <name evidence="11" type="ORF">DEBR0S4_09230G</name>
</gene>
<dbReference type="PANTHER" id="PTHR11629:SF63">
    <property type="entry name" value="V-TYPE PROTON ATPASE SUBUNIT A"/>
    <property type="match status" value="1"/>
</dbReference>
<keyword evidence="4 9" id="KW-0812">Transmembrane</keyword>
<feature type="transmembrane region" description="Helical" evidence="9">
    <location>
        <begin position="557"/>
        <end position="579"/>
    </location>
</feature>
<evidence type="ECO:0000256" key="1">
    <source>
        <dbReference type="ARBA" id="ARBA00004141"/>
    </source>
</evidence>
<comment type="subcellular location">
    <subcellularLocation>
        <location evidence="1">Membrane</location>
        <topology evidence="1">Multi-pass membrane protein</topology>
    </subcellularLocation>
</comment>
<dbReference type="Pfam" id="PF01496">
    <property type="entry name" value="V_ATPase_I"/>
    <property type="match status" value="1"/>
</dbReference>
<evidence type="ECO:0000256" key="3">
    <source>
        <dbReference type="ARBA" id="ARBA00022448"/>
    </source>
</evidence>
<feature type="transmembrane region" description="Helical" evidence="9">
    <location>
        <begin position="591"/>
        <end position="612"/>
    </location>
</feature>
<evidence type="ECO:0000313" key="12">
    <source>
        <dbReference type="Proteomes" id="UP000478008"/>
    </source>
</evidence>
<keyword evidence="8 9" id="KW-0472">Membrane</keyword>
<proteinExistence type="inferred from homology"/>
<evidence type="ECO:0000256" key="8">
    <source>
        <dbReference type="ARBA" id="ARBA00023136"/>
    </source>
</evidence>
<dbReference type="GO" id="GO:0051117">
    <property type="term" value="F:ATPase binding"/>
    <property type="evidence" value="ECO:0007669"/>
    <property type="project" value="TreeGrafter"/>
</dbReference>
<keyword evidence="12" id="KW-1185">Reference proteome</keyword>
<accession>A0A7D9CZ25</accession>
<evidence type="ECO:0000256" key="5">
    <source>
        <dbReference type="ARBA" id="ARBA00022781"/>
    </source>
</evidence>
<feature type="transmembrane region" description="Helical" evidence="9">
    <location>
        <begin position="435"/>
        <end position="458"/>
    </location>
</feature>
<dbReference type="Proteomes" id="UP000478008">
    <property type="component" value="Unassembled WGS sequence"/>
</dbReference>
<comment type="similarity">
    <text evidence="2 9">Belongs to the V-ATPase 116 kDa subunit family.</text>
</comment>
<protein>
    <recommendedName>
        <fullName evidence="9">V-type proton ATPase subunit a</fullName>
    </recommendedName>
</protein>
<evidence type="ECO:0000256" key="7">
    <source>
        <dbReference type="ARBA" id="ARBA00023065"/>
    </source>
</evidence>
<organism evidence="11 12">
    <name type="scientific">Dekkera bruxellensis</name>
    <name type="common">Brettanomyces custersii</name>
    <dbReference type="NCBI Taxonomy" id="5007"/>
    <lineage>
        <taxon>Eukaryota</taxon>
        <taxon>Fungi</taxon>
        <taxon>Dikarya</taxon>
        <taxon>Ascomycota</taxon>
        <taxon>Saccharomycotina</taxon>
        <taxon>Pichiomycetes</taxon>
        <taxon>Pichiales</taxon>
        <taxon>Pichiaceae</taxon>
        <taxon>Brettanomyces</taxon>
    </lineage>
</organism>
<feature type="transmembrane region" description="Helical" evidence="9">
    <location>
        <begin position="653"/>
        <end position="673"/>
    </location>
</feature>
<dbReference type="GO" id="GO:0000329">
    <property type="term" value="C:fungal-type vacuole membrane"/>
    <property type="evidence" value="ECO:0007669"/>
    <property type="project" value="TreeGrafter"/>
</dbReference>
<dbReference type="PANTHER" id="PTHR11629">
    <property type="entry name" value="VACUOLAR PROTON ATPASES"/>
    <property type="match status" value="1"/>
</dbReference>
<dbReference type="GO" id="GO:0000220">
    <property type="term" value="C:vacuolar proton-transporting V-type ATPase, V0 domain"/>
    <property type="evidence" value="ECO:0007669"/>
    <property type="project" value="InterPro"/>
</dbReference>
<dbReference type="EMBL" id="CABFWN010000004">
    <property type="protein sequence ID" value="VUG19051.1"/>
    <property type="molecule type" value="Genomic_DNA"/>
</dbReference>
<reference evidence="11 12" key="1">
    <citation type="submission" date="2019-07" db="EMBL/GenBank/DDBJ databases">
        <authorList>
            <person name="Friedrich A."/>
            <person name="Schacherer J."/>
        </authorList>
    </citation>
    <scope>NUCLEOTIDE SEQUENCE [LARGE SCALE GENOMIC DNA]</scope>
</reference>
<evidence type="ECO:0000256" key="10">
    <source>
        <dbReference type="SAM" id="Coils"/>
    </source>
</evidence>
<comment type="function">
    <text evidence="9">Essential component of the vacuolar proton pump (V-ATPase), a multimeric enzyme that catalyzes the translocation of protons across the membranes. Required for assembly and activity of the V-ATPase.</text>
</comment>
<dbReference type="InterPro" id="IPR002490">
    <property type="entry name" value="V-ATPase_116kDa_su"/>
</dbReference>
<evidence type="ECO:0000256" key="6">
    <source>
        <dbReference type="ARBA" id="ARBA00022989"/>
    </source>
</evidence>
<dbReference type="GO" id="GO:0007035">
    <property type="term" value="P:vacuolar acidification"/>
    <property type="evidence" value="ECO:0007669"/>
    <property type="project" value="TreeGrafter"/>
</dbReference>
<evidence type="ECO:0000256" key="4">
    <source>
        <dbReference type="ARBA" id="ARBA00022692"/>
    </source>
</evidence>
<dbReference type="GO" id="GO:0046961">
    <property type="term" value="F:proton-transporting ATPase activity, rotational mechanism"/>
    <property type="evidence" value="ECO:0007669"/>
    <property type="project" value="InterPro"/>
</dbReference>
<feature type="coiled-coil region" evidence="10">
    <location>
        <begin position="105"/>
        <end position="142"/>
    </location>
</feature>
<dbReference type="AlphaFoldDB" id="A0A7D9CZ25"/>
<sequence length="849" mass="96267">MAAKKEEAMFRSAEMSMVQLYIPAEIGRETLFSLGRLGLVEFRDLNKKVNEFQRSFVDEIRRLDNVERQYRFLMSAMDKRGIIVPEILVEDYDVKHREIMSTSQLDEACSNAQLLEDRITELSEASEDMLKKQTDLKQYQQVLNRTDAYFDRSYSADLMGLSGNDVNLVDGDVIGESQLHSVSNFVTGVISRAKIPILEKILWRVLRGNLFMKSSEIDQKIFDAGSKAFIDKNCFVIFSHGEIVLSRIRKICESLGADLYFVDPDHKKRQDQKVDIRHKLSDVTTVLEGTDRTLETELRVVAPELDSWWKQIKLEKSVYKAMNDCYYDLNRKCLIAEGWVPNAEISVIQRSLDAISARYSGNNSLRRTASQSAGQADSDNSIPIIMNTIETNRKPPTYFKTNKFTEAFQALCDSYGTATYREVNAGLPTIATFPFIFAIMFGDLGHGFLMFLAALVLVLKEKEISRIKRDEIFDMAYYGRYMVLMMGLCSMYTGFIYNDAFSMSLSIFKSGWSWPSSWKLGESIVGHQTGVYPIGFDPIWHGAENSLLFANSYKMKLSILMGFIHMSYSYVFSLVNAIYFKRPIDIIGKFIPGFIFMHGIFGYLCVCIVYKWSVDWIGIGKPAPSLLNMLINMFLSPGTIDDQLYPGQASVQVTLLLLALICVPCLLLIKPLWYKHVQDRKLSAYHSISSSSEAAEGTPNTSSTQNENLLANLNIDDDEPVEPEAFGDVMINQVIYTIEFCLNCVSHTASYLRLWALSLAHSQLSSVLWSMTIGASFKFSGLFGAIFIFIMFALWFILTVCILVVMEGTSAMLHALRLHWVEAMSKYFEGEGVPYKPFSFISVLTPDQA</sequence>